<evidence type="ECO:0000256" key="1">
    <source>
        <dbReference type="SAM" id="MobiDB-lite"/>
    </source>
</evidence>
<comment type="caution">
    <text evidence="2">The sequence shown here is derived from an EMBL/GenBank/DDBJ whole genome shotgun (WGS) entry which is preliminary data.</text>
</comment>
<protein>
    <submittedName>
        <fullName evidence="2">Uncharacterized protein</fullName>
    </submittedName>
</protein>
<evidence type="ECO:0000313" key="2">
    <source>
        <dbReference type="EMBL" id="KAK0519835.1"/>
    </source>
</evidence>
<feature type="region of interest" description="Disordered" evidence="1">
    <location>
        <begin position="325"/>
        <end position="351"/>
    </location>
</feature>
<dbReference type="AlphaFoldDB" id="A0AAN6G6C9"/>
<feature type="compositionally biased region" description="Polar residues" evidence="1">
    <location>
        <begin position="325"/>
        <end position="339"/>
    </location>
</feature>
<evidence type="ECO:0000313" key="3">
    <source>
        <dbReference type="Proteomes" id="UP001176521"/>
    </source>
</evidence>
<dbReference type="Proteomes" id="UP001176521">
    <property type="component" value="Unassembled WGS sequence"/>
</dbReference>
<keyword evidence="3" id="KW-1185">Reference proteome</keyword>
<gene>
    <name evidence="2" type="ORF">OC842_007307</name>
</gene>
<feature type="region of interest" description="Disordered" evidence="1">
    <location>
        <begin position="45"/>
        <end position="192"/>
    </location>
</feature>
<reference evidence="2" key="1">
    <citation type="journal article" date="2023" name="PhytoFront">
        <title>Draft Genome Resources of Seven Strains of Tilletia horrida, Causal Agent of Kernel Smut of Rice.</title>
        <authorList>
            <person name="Khanal S."/>
            <person name="Antony Babu S."/>
            <person name="Zhou X.G."/>
        </authorList>
    </citation>
    <scope>NUCLEOTIDE SEQUENCE</scope>
    <source>
        <strain evidence="2">TX3</strain>
    </source>
</reference>
<name>A0AAN6G6C9_9BASI</name>
<feature type="compositionally biased region" description="Low complexity" evidence="1">
    <location>
        <begin position="75"/>
        <end position="94"/>
    </location>
</feature>
<sequence>MTSTETWSWFDDNDPLSVVDLSLAEPTDAQILDFSHLVSKATQRPLTQPSLSQPLHGLLASPGAAPIPPSPARPSTPVATASPSSAHVPSSSPLSSPPGPAPAQLGRGHDPPLNAVHGDAPNGAGDEDPFEAPTSAQPQRHRPSTVFSASPRVKQQQPPPRPQLASTASASHPHLPASPQQPRSENARSTGSLSSDASFLLAGARKHGLTAAATSDLAHHTTSAVALDLDHPPFTGSQLCLNLIEPELRSAYRLAYQVAKKHVKAGTLPDWDIVWIQNCMVSYDPQVRALIRQYFDAVIQAYPSREANPSSPALAMSASQALPTQSAQVSRASDGSSSVRPAVAPTRTLTSSVASRQLPLNDITSSVNRGSDALLTLSTAPRKAVANGEWRGFSFEGVVRWHRHAVEEAAITYSQWLAEHDSEVKKERPKRGSGSSAVKYVKAKTTPDPKPSRAVQYGAYRERWRCCKCHSQLHETVGRTGNLTKHRAKCL</sequence>
<proteinExistence type="predicted"/>
<accession>A0AAN6G6C9</accession>
<dbReference type="EMBL" id="JAPDMQ010000896">
    <property type="protein sequence ID" value="KAK0519835.1"/>
    <property type="molecule type" value="Genomic_DNA"/>
</dbReference>
<feature type="compositionally biased region" description="Pro residues" evidence="1">
    <location>
        <begin position="65"/>
        <end position="74"/>
    </location>
</feature>
<feature type="region of interest" description="Disordered" evidence="1">
    <location>
        <begin position="424"/>
        <end position="453"/>
    </location>
</feature>
<organism evidence="2 3">
    <name type="scientific">Tilletia horrida</name>
    <dbReference type="NCBI Taxonomy" id="155126"/>
    <lineage>
        <taxon>Eukaryota</taxon>
        <taxon>Fungi</taxon>
        <taxon>Dikarya</taxon>
        <taxon>Basidiomycota</taxon>
        <taxon>Ustilaginomycotina</taxon>
        <taxon>Exobasidiomycetes</taxon>
        <taxon>Tilletiales</taxon>
        <taxon>Tilletiaceae</taxon>
        <taxon>Tilletia</taxon>
    </lineage>
</organism>
<feature type="compositionally biased region" description="Polar residues" evidence="1">
    <location>
        <begin position="178"/>
        <end position="192"/>
    </location>
</feature>